<dbReference type="PROSITE" id="PS50966">
    <property type="entry name" value="ZF_SWIM"/>
    <property type="match status" value="1"/>
</dbReference>
<accession>A0AAP0B7T6</accession>
<keyword evidence="1" id="KW-0479">Metal-binding</keyword>
<evidence type="ECO:0000313" key="4">
    <source>
        <dbReference type="Proteomes" id="UP001418222"/>
    </source>
</evidence>
<reference evidence="3 4" key="1">
    <citation type="journal article" date="2022" name="Nat. Plants">
        <title>Genomes of leafy and leafless Platanthera orchids illuminate the evolution of mycoheterotrophy.</title>
        <authorList>
            <person name="Li M.H."/>
            <person name="Liu K.W."/>
            <person name="Li Z."/>
            <person name="Lu H.C."/>
            <person name="Ye Q.L."/>
            <person name="Zhang D."/>
            <person name="Wang J.Y."/>
            <person name="Li Y.F."/>
            <person name="Zhong Z.M."/>
            <person name="Liu X."/>
            <person name="Yu X."/>
            <person name="Liu D.K."/>
            <person name="Tu X.D."/>
            <person name="Liu B."/>
            <person name="Hao Y."/>
            <person name="Liao X.Y."/>
            <person name="Jiang Y.T."/>
            <person name="Sun W.H."/>
            <person name="Chen J."/>
            <person name="Chen Y.Q."/>
            <person name="Ai Y."/>
            <person name="Zhai J.W."/>
            <person name="Wu S.S."/>
            <person name="Zhou Z."/>
            <person name="Hsiao Y.Y."/>
            <person name="Wu W.L."/>
            <person name="Chen Y.Y."/>
            <person name="Lin Y.F."/>
            <person name="Hsu J.L."/>
            <person name="Li C.Y."/>
            <person name="Wang Z.W."/>
            <person name="Zhao X."/>
            <person name="Zhong W.Y."/>
            <person name="Ma X.K."/>
            <person name="Ma L."/>
            <person name="Huang J."/>
            <person name="Chen G.Z."/>
            <person name="Huang M.Z."/>
            <person name="Huang L."/>
            <person name="Peng D.H."/>
            <person name="Luo Y.B."/>
            <person name="Zou S.Q."/>
            <person name="Chen S.P."/>
            <person name="Lan S."/>
            <person name="Tsai W.C."/>
            <person name="Van de Peer Y."/>
            <person name="Liu Z.J."/>
        </authorList>
    </citation>
    <scope>NUCLEOTIDE SEQUENCE [LARGE SCALE GENOMIC DNA]</scope>
    <source>
        <strain evidence="3">Lor287</strain>
    </source>
</reference>
<dbReference type="Pfam" id="PF04434">
    <property type="entry name" value="SWIM"/>
    <property type="match status" value="1"/>
</dbReference>
<dbReference type="EMBL" id="JBBWWQ010000013">
    <property type="protein sequence ID" value="KAK8933186.1"/>
    <property type="molecule type" value="Genomic_DNA"/>
</dbReference>
<evidence type="ECO:0000313" key="3">
    <source>
        <dbReference type="EMBL" id="KAK8933186.1"/>
    </source>
</evidence>
<dbReference type="InterPro" id="IPR007527">
    <property type="entry name" value="Znf_SWIM"/>
</dbReference>
<comment type="caution">
    <text evidence="3">The sequence shown here is derived from an EMBL/GenBank/DDBJ whole genome shotgun (WGS) entry which is preliminary data.</text>
</comment>
<feature type="domain" description="SWIM-type" evidence="2">
    <location>
        <begin position="123"/>
        <end position="157"/>
    </location>
</feature>
<keyword evidence="1" id="KW-0862">Zinc</keyword>
<protein>
    <recommendedName>
        <fullName evidence="2">SWIM-type domain-containing protein</fullName>
    </recommendedName>
</protein>
<dbReference type="GO" id="GO:0008270">
    <property type="term" value="F:zinc ion binding"/>
    <property type="evidence" value="ECO:0007669"/>
    <property type="project" value="UniProtKB-KW"/>
</dbReference>
<keyword evidence="4" id="KW-1185">Reference proteome</keyword>
<sequence length="189" mass="21588">MVDQRAYNWLMARDVEKWTLLYDGGARYGTMTTNASESFNGVLKRARGLPIQELVSTTYYHCIALFLKRGEDALRWENDAVSRFVPKVMTILGNREAATRNLCRPVQINRTEFSCYDDKNIANRVLFGEDQCSCSCHSMVLYHIPCAHMIASLATTRCSHEPLVSDFYTICSYKNTYSGSFHGIPDITW</sequence>
<gene>
    <name evidence="3" type="ORF">KSP39_PZI015585</name>
</gene>
<dbReference type="AlphaFoldDB" id="A0AAP0B7T6"/>
<dbReference type="Proteomes" id="UP001418222">
    <property type="component" value="Unassembled WGS sequence"/>
</dbReference>
<keyword evidence="1" id="KW-0863">Zinc-finger</keyword>
<name>A0AAP0B7T6_9ASPA</name>
<proteinExistence type="predicted"/>
<organism evidence="3 4">
    <name type="scientific">Platanthera zijinensis</name>
    <dbReference type="NCBI Taxonomy" id="2320716"/>
    <lineage>
        <taxon>Eukaryota</taxon>
        <taxon>Viridiplantae</taxon>
        <taxon>Streptophyta</taxon>
        <taxon>Embryophyta</taxon>
        <taxon>Tracheophyta</taxon>
        <taxon>Spermatophyta</taxon>
        <taxon>Magnoliopsida</taxon>
        <taxon>Liliopsida</taxon>
        <taxon>Asparagales</taxon>
        <taxon>Orchidaceae</taxon>
        <taxon>Orchidoideae</taxon>
        <taxon>Orchideae</taxon>
        <taxon>Orchidinae</taxon>
        <taxon>Platanthera</taxon>
    </lineage>
</organism>
<evidence type="ECO:0000259" key="2">
    <source>
        <dbReference type="PROSITE" id="PS50966"/>
    </source>
</evidence>
<evidence type="ECO:0000256" key="1">
    <source>
        <dbReference type="PROSITE-ProRule" id="PRU00325"/>
    </source>
</evidence>